<reference evidence="2 3" key="1">
    <citation type="submission" date="2019-04" db="EMBL/GenBank/DDBJ databases">
        <title>Isachenkonia alkalipeptolytica gen. nov. sp. nov. a new anaerobic, alkiliphilic organothrophic bacterium capable to reduce synthesized ferrihydrite isolated from a soda lake.</title>
        <authorList>
            <person name="Toshchakov S.V."/>
            <person name="Zavarzina D.G."/>
            <person name="Zhilina T.N."/>
            <person name="Kostrikina N.A."/>
            <person name="Kublanov I.V."/>
        </authorList>
    </citation>
    <scope>NUCLEOTIDE SEQUENCE [LARGE SCALE GENOMIC DNA]</scope>
    <source>
        <strain evidence="2 3">Z-1701</strain>
    </source>
</reference>
<organism evidence="2 3">
    <name type="scientific">Isachenkonia alkalipeptolytica</name>
    <dbReference type="NCBI Taxonomy" id="2565777"/>
    <lineage>
        <taxon>Bacteria</taxon>
        <taxon>Bacillati</taxon>
        <taxon>Bacillota</taxon>
        <taxon>Clostridia</taxon>
        <taxon>Eubacteriales</taxon>
        <taxon>Clostridiaceae</taxon>
        <taxon>Isachenkonia</taxon>
    </lineage>
</organism>
<keyword evidence="1" id="KW-0472">Membrane</keyword>
<dbReference type="EMBL" id="SUMG01000002">
    <property type="protein sequence ID" value="NBG87422.1"/>
    <property type="molecule type" value="Genomic_DNA"/>
</dbReference>
<evidence type="ECO:0000256" key="1">
    <source>
        <dbReference type="SAM" id="Phobius"/>
    </source>
</evidence>
<dbReference type="RefSeq" id="WP_160718808.1">
    <property type="nucleotide sequence ID" value="NZ_SUMG01000002.1"/>
</dbReference>
<keyword evidence="1" id="KW-0812">Transmembrane</keyword>
<feature type="transmembrane region" description="Helical" evidence="1">
    <location>
        <begin position="12"/>
        <end position="33"/>
    </location>
</feature>
<gene>
    <name evidence="2" type="ORF">ISALK_02795</name>
</gene>
<keyword evidence="3" id="KW-1185">Reference proteome</keyword>
<feature type="transmembrane region" description="Helical" evidence="1">
    <location>
        <begin position="53"/>
        <end position="76"/>
    </location>
</feature>
<name>A0AA43XIL3_9CLOT</name>
<feature type="transmembrane region" description="Helical" evidence="1">
    <location>
        <begin position="111"/>
        <end position="134"/>
    </location>
</feature>
<accession>A0AA43XIL3</accession>
<dbReference type="PANTHER" id="PTHR40078:SF1">
    <property type="entry name" value="INTEGRAL MEMBRANE PROTEIN"/>
    <property type="match status" value="1"/>
</dbReference>
<dbReference type="AlphaFoldDB" id="A0AA43XIL3"/>
<proteinExistence type="predicted"/>
<evidence type="ECO:0000313" key="3">
    <source>
        <dbReference type="Proteomes" id="UP000449710"/>
    </source>
</evidence>
<protein>
    <submittedName>
        <fullName evidence="2">Membrane protein</fullName>
    </submittedName>
</protein>
<sequence length="232" mass="25424">MTKAGKITMKEILIKSPNLFLGFIFFAVGILLTRDAGLGMAPWGVFHVGLSNYFPITMGQATQLMGLLILTVAFFLGQIPGLASIMNMVFIGMFIDILDALVNIPTPENPLVAVAMILIGVFFIGWGTYFYLRVELGAGPRDGLMEGLVRKTRRPVWMIRGVIEGSALFLGFLMGGPVGFGTLLIALTLGFSVEFAFKVGGYHSNTARHLNLKELWGRFQGLDNSVQYQRNP</sequence>
<dbReference type="PANTHER" id="PTHR40078">
    <property type="entry name" value="INTEGRAL MEMBRANE PROTEIN-RELATED"/>
    <property type="match status" value="1"/>
</dbReference>
<keyword evidence="1" id="KW-1133">Transmembrane helix</keyword>
<dbReference type="Proteomes" id="UP000449710">
    <property type="component" value="Unassembled WGS sequence"/>
</dbReference>
<feature type="transmembrane region" description="Helical" evidence="1">
    <location>
        <begin position="88"/>
        <end position="105"/>
    </location>
</feature>
<dbReference type="Pfam" id="PF19700">
    <property type="entry name" value="DUF6198"/>
    <property type="match status" value="1"/>
</dbReference>
<comment type="caution">
    <text evidence="2">The sequence shown here is derived from an EMBL/GenBank/DDBJ whole genome shotgun (WGS) entry which is preliminary data.</text>
</comment>
<evidence type="ECO:0000313" key="2">
    <source>
        <dbReference type="EMBL" id="NBG87422.1"/>
    </source>
</evidence>
<dbReference type="InterPro" id="IPR038750">
    <property type="entry name" value="YczE/YyaS-like"/>
</dbReference>